<keyword evidence="1" id="KW-0472">Membrane</keyword>
<dbReference type="EMBL" id="MTBC01000001">
    <property type="protein sequence ID" value="OQD44246.1"/>
    <property type="molecule type" value="Genomic_DNA"/>
</dbReference>
<evidence type="ECO:0000313" key="3">
    <source>
        <dbReference type="Proteomes" id="UP000191680"/>
    </source>
</evidence>
<name>A0A1V6LW64_9FLAO</name>
<feature type="transmembrane region" description="Helical" evidence="1">
    <location>
        <begin position="302"/>
        <end position="335"/>
    </location>
</feature>
<dbReference type="AlphaFoldDB" id="A0A1V6LW64"/>
<dbReference type="PANTHER" id="PTHR37422:SF13">
    <property type="entry name" value="LIPOPOLYSACCHARIDE BIOSYNTHESIS PROTEIN PA4999-RELATED"/>
    <property type="match status" value="1"/>
</dbReference>
<protein>
    <recommendedName>
        <fullName evidence="4">O-antigen ligase domain-containing protein</fullName>
    </recommendedName>
</protein>
<dbReference type="InterPro" id="IPR051533">
    <property type="entry name" value="WaaL-like"/>
</dbReference>
<dbReference type="PANTHER" id="PTHR37422">
    <property type="entry name" value="TEICHURONIC ACID BIOSYNTHESIS PROTEIN TUAE"/>
    <property type="match status" value="1"/>
</dbReference>
<evidence type="ECO:0008006" key="4">
    <source>
        <dbReference type="Google" id="ProtNLM"/>
    </source>
</evidence>
<keyword evidence="1" id="KW-1133">Transmembrane helix</keyword>
<comment type="caution">
    <text evidence="2">The sequence shown here is derived from an EMBL/GenBank/DDBJ whole genome shotgun (WGS) entry which is preliminary data.</text>
</comment>
<evidence type="ECO:0000256" key="1">
    <source>
        <dbReference type="SAM" id="Phobius"/>
    </source>
</evidence>
<reference evidence="2 3" key="1">
    <citation type="submission" date="2016-12" db="EMBL/GenBank/DDBJ databases">
        <authorList>
            <person name="Song W.-J."/>
            <person name="Kurnit D.M."/>
        </authorList>
    </citation>
    <scope>NUCLEOTIDE SEQUENCE [LARGE SCALE GENOMIC DNA]</scope>
    <source>
        <strain evidence="2 3">HSG9</strain>
    </source>
</reference>
<proteinExistence type="predicted"/>
<keyword evidence="1" id="KW-0812">Transmembrane</keyword>
<evidence type="ECO:0000313" key="2">
    <source>
        <dbReference type="EMBL" id="OQD44246.1"/>
    </source>
</evidence>
<feature type="transmembrane region" description="Helical" evidence="1">
    <location>
        <begin position="278"/>
        <end position="296"/>
    </location>
</feature>
<feature type="transmembrane region" description="Helical" evidence="1">
    <location>
        <begin position="159"/>
        <end position="186"/>
    </location>
</feature>
<organism evidence="2 3">
    <name type="scientific">Croceivirga radicis</name>
    <dbReference type="NCBI Taxonomy" id="1929488"/>
    <lineage>
        <taxon>Bacteria</taxon>
        <taxon>Pseudomonadati</taxon>
        <taxon>Bacteroidota</taxon>
        <taxon>Flavobacteriia</taxon>
        <taxon>Flavobacteriales</taxon>
        <taxon>Flavobacteriaceae</taxon>
        <taxon>Croceivirga</taxon>
    </lineage>
</organism>
<dbReference type="Proteomes" id="UP000191680">
    <property type="component" value="Unassembled WGS sequence"/>
</dbReference>
<keyword evidence="3" id="KW-1185">Reference proteome</keyword>
<feature type="transmembrane region" description="Helical" evidence="1">
    <location>
        <begin position="192"/>
        <end position="210"/>
    </location>
</feature>
<sequence length="355" mass="41834">MGVLFLNSLILVKKKPQYNTLIISFALFFFSDFLSLFFSGRGVFENTIINDVKIACAILPFTFYNSRIKTKELQSQVFVFFVIGVFTYILYACLYYIYFIQIHPRYTVQIDNYLFWAIENRFPGTYHRTYVGVYIVFSSILTNIWLFNAKSNKRILWGLLFVFQMIGIFFLGSKLTMVMFLVLNLILILNNFRFLAIPFITCAIVGFYLIKEWVFTSMKKSIQDRLIFFDESLNLINNHLFFGIGERNITKYMVEINKEMTPLIPHNIFLKETLSNGILGLIFLLFLIGVIIYQALKEKNLILNFFIALIITVSLIEDFIYLQRGLFFFIFFTLLMLNFNNKDKWTNEKTSNMTV</sequence>
<feature type="transmembrane region" description="Helical" evidence="1">
    <location>
        <begin position="77"/>
        <end position="98"/>
    </location>
</feature>
<gene>
    <name evidence="2" type="ORF">BUL40_01430</name>
</gene>
<accession>A0A1V6LW64</accession>
<feature type="transmembrane region" description="Helical" evidence="1">
    <location>
        <begin position="129"/>
        <end position="147"/>
    </location>
</feature>
<feature type="transmembrane region" description="Helical" evidence="1">
    <location>
        <begin position="20"/>
        <end position="38"/>
    </location>
</feature>